<accession>A0A8T1MLA6</accession>
<dbReference type="Gene3D" id="2.60.40.10">
    <property type="entry name" value="Immunoglobulins"/>
    <property type="match status" value="1"/>
</dbReference>
<proteinExistence type="predicted"/>
<dbReference type="InterPro" id="IPR050991">
    <property type="entry name" value="ECM_Regulatory_Proteins"/>
</dbReference>
<dbReference type="OrthoDB" id="6226455at2759"/>
<dbReference type="SMART" id="SM00060">
    <property type="entry name" value="FN3"/>
    <property type="match status" value="3"/>
</dbReference>
<dbReference type="PANTHER" id="PTHR46708:SF2">
    <property type="entry name" value="FIBRONECTIN TYPE-III DOMAIN-CONTAINING PROTEIN"/>
    <property type="match status" value="1"/>
</dbReference>
<comment type="caution">
    <text evidence="1">The sequence shown here is derived from an EMBL/GenBank/DDBJ whole genome shotgun (WGS) entry which is preliminary data.</text>
</comment>
<sequence length="318" mass="36117">MSTRELLVLSFAWLLGFISATKEEAVLVPDFEIVPVESGLLVRWFIDDYETQSVMYYQIEIQDGQWTRTIQATENVSSVLIDNLEPCHFYTVSVTTVIIWNFQMKIAWKCGTPLPKIPSKVRDLLVTSLSSGTDQIVSWRRPTEVPPECHLHYGLIIRRAGGYERHLGFDTDGQHLIRNLEPQTTYYFKIQAIYGELHGETSDMVEQPTTAGEAPVSPYDLRFIPLESSGNLTWRLPVKGIERIQKYRLIFDGAAYEIPNEGQTNFLVEDLAECSWYCMQLTAVASNHVESKKALVCGTPLTTRVCPYQRTAKGLVVD</sequence>
<evidence type="ECO:0000313" key="2">
    <source>
        <dbReference type="Proteomes" id="UP000286415"/>
    </source>
</evidence>
<reference evidence="1 2" key="1">
    <citation type="journal article" date="2018" name="Biotechnol. Adv.">
        <title>Improved genomic resources and new bioinformatic workflow for the carcinogenic parasite Clonorchis sinensis: Biotechnological implications.</title>
        <authorList>
            <person name="Wang D."/>
            <person name="Korhonen P.K."/>
            <person name="Gasser R.B."/>
            <person name="Young N.D."/>
        </authorList>
    </citation>
    <scope>NUCLEOTIDE SEQUENCE [LARGE SCALE GENOMIC DNA]</scope>
    <source>
        <strain evidence="1">Cs-k2</strain>
    </source>
</reference>
<gene>
    <name evidence="1" type="ORF">CSKR_103076</name>
</gene>
<dbReference type="Proteomes" id="UP000286415">
    <property type="component" value="Unassembled WGS sequence"/>
</dbReference>
<dbReference type="EMBL" id="NIRI02000042">
    <property type="protein sequence ID" value="KAG5449702.1"/>
    <property type="molecule type" value="Genomic_DNA"/>
</dbReference>
<organism evidence="1 2">
    <name type="scientific">Clonorchis sinensis</name>
    <name type="common">Chinese liver fluke</name>
    <dbReference type="NCBI Taxonomy" id="79923"/>
    <lineage>
        <taxon>Eukaryota</taxon>
        <taxon>Metazoa</taxon>
        <taxon>Spiralia</taxon>
        <taxon>Lophotrochozoa</taxon>
        <taxon>Platyhelminthes</taxon>
        <taxon>Trematoda</taxon>
        <taxon>Digenea</taxon>
        <taxon>Opisthorchiida</taxon>
        <taxon>Opisthorchiata</taxon>
        <taxon>Opisthorchiidae</taxon>
        <taxon>Clonorchis</taxon>
    </lineage>
</organism>
<dbReference type="Pfam" id="PF00041">
    <property type="entry name" value="fn3"/>
    <property type="match status" value="1"/>
</dbReference>
<protein>
    <submittedName>
        <fullName evidence="1">Uncharacterized protein</fullName>
    </submittedName>
</protein>
<dbReference type="InterPro" id="IPR003961">
    <property type="entry name" value="FN3_dom"/>
</dbReference>
<dbReference type="InterPro" id="IPR036116">
    <property type="entry name" value="FN3_sf"/>
</dbReference>
<keyword evidence="2" id="KW-1185">Reference proteome</keyword>
<dbReference type="InterPro" id="IPR013783">
    <property type="entry name" value="Ig-like_fold"/>
</dbReference>
<dbReference type="PANTHER" id="PTHR46708">
    <property type="entry name" value="TENASCIN"/>
    <property type="match status" value="1"/>
</dbReference>
<dbReference type="STRING" id="79923.G7YG82"/>
<reference evidence="1 2" key="2">
    <citation type="journal article" date="2021" name="Genomics">
        <title>High-quality reference genome for Clonorchis sinensis.</title>
        <authorList>
            <person name="Young N.D."/>
            <person name="Stroehlein A.J."/>
            <person name="Kinkar L."/>
            <person name="Wang T."/>
            <person name="Sohn W.M."/>
            <person name="Chang B.C.H."/>
            <person name="Kaur P."/>
            <person name="Weisz D."/>
            <person name="Dudchenko O."/>
            <person name="Aiden E.L."/>
            <person name="Korhonen P.K."/>
            <person name="Gasser R.B."/>
        </authorList>
    </citation>
    <scope>NUCLEOTIDE SEQUENCE [LARGE SCALE GENOMIC DNA]</scope>
    <source>
        <strain evidence="1">Cs-k2</strain>
    </source>
</reference>
<dbReference type="CDD" id="cd00063">
    <property type="entry name" value="FN3"/>
    <property type="match status" value="1"/>
</dbReference>
<name>A0A8T1MLA6_CLOSI</name>
<dbReference type="SUPFAM" id="SSF49265">
    <property type="entry name" value="Fibronectin type III"/>
    <property type="match status" value="2"/>
</dbReference>
<evidence type="ECO:0000313" key="1">
    <source>
        <dbReference type="EMBL" id="KAG5449702.1"/>
    </source>
</evidence>
<dbReference type="PROSITE" id="PS50853">
    <property type="entry name" value="FN3"/>
    <property type="match status" value="1"/>
</dbReference>